<feature type="transmembrane region" description="Helical" evidence="7">
    <location>
        <begin position="125"/>
        <end position="149"/>
    </location>
</feature>
<feature type="transmembrane region" description="Helical" evidence="7">
    <location>
        <begin position="155"/>
        <end position="177"/>
    </location>
</feature>
<keyword evidence="10" id="KW-1185">Reference proteome</keyword>
<evidence type="ECO:0000313" key="10">
    <source>
        <dbReference type="Proteomes" id="UP001493487"/>
    </source>
</evidence>
<keyword evidence="4 7" id="KW-0812">Transmembrane</keyword>
<evidence type="ECO:0000256" key="3">
    <source>
        <dbReference type="ARBA" id="ARBA00022475"/>
    </source>
</evidence>
<feature type="transmembrane region" description="Helical" evidence="7">
    <location>
        <begin position="91"/>
        <end position="113"/>
    </location>
</feature>
<keyword evidence="5 7" id="KW-1133">Transmembrane helix</keyword>
<dbReference type="Proteomes" id="UP001493487">
    <property type="component" value="Unassembled WGS sequence"/>
</dbReference>
<dbReference type="PROSITE" id="PS50928">
    <property type="entry name" value="ABC_TM1"/>
    <property type="match status" value="1"/>
</dbReference>
<accession>A0ABV1KZ87</accession>
<dbReference type="InterPro" id="IPR000515">
    <property type="entry name" value="MetI-like"/>
</dbReference>
<keyword evidence="2 7" id="KW-0813">Transport</keyword>
<feature type="transmembrane region" description="Helical" evidence="7">
    <location>
        <begin position="207"/>
        <end position="231"/>
    </location>
</feature>
<feature type="transmembrane region" description="Helical" evidence="7">
    <location>
        <begin position="40"/>
        <end position="58"/>
    </location>
</feature>
<dbReference type="PANTHER" id="PTHR30151:SF20">
    <property type="entry name" value="ABC TRANSPORTER PERMEASE PROTEIN HI_0355-RELATED"/>
    <property type="match status" value="1"/>
</dbReference>
<proteinExistence type="inferred from homology"/>
<evidence type="ECO:0000256" key="6">
    <source>
        <dbReference type="ARBA" id="ARBA00023136"/>
    </source>
</evidence>
<protein>
    <submittedName>
        <fullName evidence="9">ABC transporter permease</fullName>
    </submittedName>
</protein>
<dbReference type="InterPro" id="IPR035906">
    <property type="entry name" value="MetI-like_sf"/>
</dbReference>
<evidence type="ECO:0000256" key="1">
    <source>
        <dbReference type="ARBA" id="ARBA00004651"/>
    </source>
</evidence>
<evidence type="ECO:0000256" key="2">
    <source>
        <dbReference type="ARBA" id="ARBA00022448"/>
    </source>
</evidence>
<dbReference type="CDD" id="cd06261">
    <property type="entry name" value="TM_PBP2"/>
    <property type="match status" value="1"/>
</dbReference>
<evidence type="ECO:0000256" key="4">
    <source>
        <dbReference type="ARBA" id="ARBA00022692"/>
    </source>
</evidence>
<name>A0ABV1KZ87_9BACL</name>
<gene>
    <name evidence="9" type="ORF">QJS35_23545</name>
</gene>
<sequence length="288" mass="31934">MSTTENAIDSRLATPAPVLEKKAPMKLRAMFNSDGYWSHYIHPALAFICLFGTWELVVRIFHVNALTLPAPSSILKAVFSDFGFYLEHAGITLYEAIIGFAVGTTVALIGGVLMSHSRFLERTLLPIAVLANVTPIVAIAPLLIIWFGFGPLPKIIIAAIITFFPMLVNSITGFRSIDQNNYEYMRSLHANKLEIFLKLRFPNSLPFLFSAAKTCISLSVIGAVVAEWSGSDKGLGNLIMMFSNYMQMERMFAAILMLAVMGIVLTTLVRIAEQRALYWHSSTHKRNG</sequence>
<evidence type="ECO:0000313" key="9">
    <source>
        <dbReference type="EMBL" id="MEQ4485365.1"/>
    </source>
</evidence>
<keyword evidence="6 7" id="KW-0472">Membrane</keyword>
<comment type="similarity">
    <text evidence="7">Belongs to the binding-protein-dependent transport system permease family.</text>
</comment>
<evidence type="ECO:0000256" key="5">
    <source>
        <dbReference type="ARBA" id="ARBA00022989"/>
    </source>
</evidence>
<feature type="domain" description="ABC transmembrane type-1" evidence="8">
    <location>
        <begin position="89"/>
        <end position="269"/>
    </location>
</feature>
<dbReference type="PANTHER" id="PTHR30151">
    <property type="entry name" value="ALKANE SULFONATE ABC TRANSPORTER-RELATED, MEMBRANE SUBUNIT"/>
    <property type="match status" value="1"/>
</dbReference>
<feature type="transmembrane region" description="Helical" evidence="7">
    <location>
        <begin position="251"/>
        <end position="272"/>
    </location>
</feature>
<reference evidence="9 10" key="1">
    <citation type="journal article" date="2023" name="Genome Announc.">
        <title>Pan-Genome Analyses of the Genus Cohnella and Proposal of the Novel Species Cohnella silvisoli sp. nov., Isolated from Forest Soil.</title>
        <authorList>
            <person name="Wang C."/>
            <person name="Mao L."/>
            <person name="Bao G."/>
            <person name="Zhu H."/>
        </authorList>
    </citation>
    <scope>NUCLEOTIDE SEQUENCE [LARGE SCALE GENOMIC DNA]</scope>
    <source>
        <strain evidence="9 10">NL03-T5-1</strain>
    </source>
</reference>
<dbReference type="Pfam" id="PF00528">
    <property type="entry name" value="BPD_transp_1"/>
    <property type="match status" value="1"/>
</dbReference>
<dbReference type="RefSeq" id="WP_232187683.1">
    <property type="nucleotide sequence ID" value="NZ_JAIOAP010000014.1"/>
</dbReference>
<keyword evidence="3" id="KW-1003">Cell membrane</keyword>
<comment type="subcellular location">
    <subcellularLocation>
        <location evidence="1 7">Cell membrane</location>
        <topology evidence="1 7">Multi-pass membrane protein</topology>
    </subcellularLocation>
</comment>
<dbReference type="Gene3D" id="1.10.3720.10">
    <property type="entry name" value="MetI-like"/>
    <property type="match status" value="1"/>
</dbReference>
<comment type="caution">
    <text evidence="9">The sequence shown here is derived from an EMBL/GenBank/DDBJ whole genome shotgun (WGS) entry which is preliminary data.</text>
</comment>
<dbReference type="EMBL" id="JASKHM010000015">
    <property type="protein sequence ID" value="MEQ4485365.1"/>
    <property type="molecule type" value="Genomic_DNA"/>
</dbReference>
<evidence type="ECO:0000259" key="8">
    <source>
        <dbReference type="PROSITE" id="PS50928"/>
    </source>
</evidence>
<dbReference type="SUPFAM" id="SSF161098">
    <property type="entry name" value="MetI-like"/>
    <property type="match status" value="1"/>
</dbReference>
<organism evidence="9 10">
    <name type="scientific">Cohnella silvisoli</name>
    <dbReference type="NCBI Taxonomy" id="2873699"/>
    <lineage>
        <taxon>Bacteria</taxon>
        <taxon>Bacillati</taxon>
        <taxon>Bacillota</taxon>
        <taxon>Bacilli</taxon>
        <taxon>Bacillales</taxon>
        <taxon>Paenibacillaceae</taxon>
        <taxon>Cohnella</taxon>
    </lineage>
</organism>
<evidence type="ECO:0000256" key="7">
    <source>
        <dbReference type="RuleBase" id="RU363032"/>
    </source>
</evidence>